<dbReference type="InterPro" id="IPR006450">
    <property type="entry name" value="Phage_HK97_gp6-like"/>
</dbReference>
<dbReference type="InterPro" id="IPR011738">
    <property type="entry name" value="Phage_CHP"/>
</dbReference>
<gene>
    <name evidence="1" type="ORF">MBELCI_1539</name>
</gene>
<keyword evidence="2" id="KW-1185">Reference proteome</keyword>
<dbReference type="eggNOG" id="ENOG5032SBG">
    <property type="taxonomic scope" value="Bacteria"/>
</dbReference>
<dbReference type="EMBL" id="BATB01000015">
    <property type="protein sequence ID" value="GAD55487.1"/>
    <property type="molecule type" value="Genomic_DNA"/>
</dbReference>
<dbReference type="InterPro" id="IPR021146">
    <property type="entry name" value="Phage_gp6-like_head-tail"/>
</dbReference>
<organism evidence="1 2">
    <name type="scientific">Limimaricola cinnabarinus LL-001</name>
    <dbReference type="NCBI Taxonomy" id="1337093"/>
    <lineage>
        <taxon>Bacteria</taxon>
        <taxon>Pseudomonadati</taxon>
        <taxon>Pseudomonadota</taxon>
        <taxon>Alphaproteobacteria</taxon>
        <taxon>Rhodobacterales</taxon>
        <taxon>Paracoccaceae</taxon>
        <taxon>Limimaricola</taxon>
    </lineage>
</organism>
<dbReference type="NCBIfam" id="TIGR02215">
    <property type="entry name" value="phage_chp_gp8"/>
    <property type="match status" value="1"/>
</dbReference>
<reference evidence="1" key="1">
    <citation type="journal article" date="2013" name="Genome Announc.">
        <title>Draft Genome Sequence of Loktanella cinnabarina LL-001T, Isolated from Deep-Sea Floor Sediment.</title>
        <authorList>
            <person name="Nishi S."/>
            <person name="Tsubouchi T."/>
            <person name="Takaki Y."/>
            <person name="Koyanagi R."/>
            <person name="Satoh N."/>
            <person name="Maruyama T."/>
            <person name="Hatada Y."/>
        </authorList>
    </citation>
    <scope>NUCLEOTIDE SEQUENCE [LARGE SCALE GENOMIC DNA]</scope>
    <source>
        <strain evidence="1">LL-001</strain>
    </source>
</reference>
<dbReference type="Pfam" id="PF05135">
    <property type="entry name" value="Phage_connect_1"/>
    <property type="match status" value="1"/>
</dbReference>
<proteinExistence type="predicted"/>
<dbReference type="STRING" id="1337093.MBELCI_1539"/>
<name>U2Z347_9RHOB</name>
<evidence type="ECO:0000313" key="1">
    <source>
        <dbReference type="EMBL" id="GAD55487.1"/>
    </source>
</evidence>
<dbReference type="Gene3D" id="1.10.3230.30">
    <property type="entry name" value="Phage gp6-like head-tail connector protein"/>
    <property type="match status" value="1"/>
</dbReference>
<dbReference type="CDD" id="cd08054">
    <property type="entry name" value="gp6"/>
    <property type="match status" value="1"/>
</dbReference>
<sequence>MALLTITPPAEEPIDLNLVKTHVRVDGAEEDALLQGFIAAARASVEAYTRRSLVARVVEFHRDDLPSRIMLPAAPVQSVDAVSIEDGDGVVTGLPEGSWRLLGHLTPAYLVPAAGTYWPSAGSRIEGGVRIRMTVGYGAAQDVPGDLRTALLLYVAHLYQNREGGLPAGDRMPLTVSALLAPHILWS</sequence>
<evidence type="ECO:0000313" key="2">
    <source>
        <dbReference type="Proteomes" id="UP000016566"/>
    </source>
</evidence>
<protein>
    <submittedName>
        <fullName evidence="1">Gene Transfer Agent</fullName>
    </submittedName>
</protein>
<dbReference type="AlphaFoldDB" id="U2Z347"/>
<dbReference type="Proteomes" id="UP000016566">
    <property type="component" value="Unassembled WGS sequence"/>
</dbReference>
<dbReference type="OrthoDB" id="8452228at2"/>
<comment type="caution">
    <text evidence="1">The sequence shown here is derived from an EMBL/GenBank/DDBJ whole genome shotgun (WGS) entry which is preliminary data.</text>
</comment>
<accession>U2Z347</accession>
<dbReference type="NCBIfam" id="TIGR01560">
    <property type="entry name" value="put_DNA_pack"/>
    <property type="match status" value="1"/>
</dbReference>
<dbReference type="RefSeq" id="WP_021693591.1">
    <property type="nucleotide sequence ID" value="NZ_BATB01000015.1"/>
</dbReference>